<dbReference type="GO" id="GO:0160107">
    <property type="term" value="F:tRNA (adenine(58)-N1)-methyltransferase activity"/>
    <property type="evidence" value="ECO:0007669"/>
    <property type="project" value="UniProtKB-EC"/>
</dbReference>
<dbReference type="SUPFAM" id="SSF53335">
    <property type="entry name" value="S-adenosyl-L-methionine-dependent methyltransferases"/>
    <property type="match status" value="1"/>
</dbReference>
<evidence type="ECO:0000256" key="4">
    <source>
        <dbReference type="ARBA" id="ARBA00022679"/>
    </source>
</evidence>
<evidence type="ECO:0000259" key="8">
    <source>
        <dbReference type="Pfam" id="PF08704"/>
    </source>
</evidence>
<reference evidence="9" key="1">
    <citation type="submission" date="2011-01" db="EMBL/GenBank/DDBJ databases">
        <title>The Genome Sequence of Nematocida parisii strain ERTm3.</title>
        <authorList>
            <consortium name="The Broad Institute Genome Sequencing Platform"/>
            <consortium name="The Broad Institute Genome Sequencing Center for Infectious Disease"/>
            <person name="Cuomo C."/>
            <person name="Troemel E."/>
            <person name="Young S.K."/>
            <person name="Zeng Q."/>
            <person name="Gargeya S."/>
            <person name="Fitzgerald M."/>
            <person name="Haas B."/>
            <person name="Abouelleil A."/>
            <person name="Alvarado L."/>
            <person name="Arachchi H.M."/>
            <person name="Berlin A."/>
            <person name="Chapman S.B."/>
            <person name="Gearin G."/>
            <person name="Goldberg J."/>
            <person name="Griggs A."/>
            <person name="Gujja S."/>
            <person name="Hansen M."/>
            <person name="Heiman D."/>
            <person name="Howarth C."/>
            <person name="Larimer J."/>
            <person name="Lui A."/>
            <person name="MacDonald P.J.P."/>
            <person name="McCowen C."/>
            <person name="Montmayeur A."/>
            <person name="Murphy C."/>
            <person name="Neiman D."/>
            <person name="Pearson M."/>
            <person name="Priest M."/>
            <person name="Roberts A."/>
            <person name="Saif S."/>
            <person name="Shea T."/>
            <person name="Sisk P."/>
            <person name="Stolte C."/>
            <person name="Sykes S."/>
            <person name="Wortman J."/>
            <person name="Nusbaum C."/>
            <person name="Birren B."/>
        </authorList>
    </citation>
    <scope>NUCLEOTIDE SEQUENCE</scope>
    <source>
        <strain evidence="9">ERTm3</strain>
    </source>
</reference>
<dbReference type="AlphaFoldDB" id="I3EH86"/>
<evidence type="ECO:0000256" key="5">
    <source>
        <dbReference type="ARBA" id="ARBA00022691"/>
    </source>
</evidence>
<keyword evidence="10" id="KW-1185">Reference proteome</keyword>
<dbReference type="InterPro" id="IPR049470">
    <property type="entry name" value="TRM61_C"/>
</dbReference>
<dbReference type="OMA" id="ECNDERF"/>
<keyword evidence="6" id="KW-0819">tRNA processing</keyword>
<protein>
    <recommendedName>
        <fullName evidence="2">tRNA (adenine(58)-N(1))-methyltransferase catalytic subunit TRM61</fullName>
        <ecNumber evidence="1">2.1.1.220</ecNumber>
    </recommendedName>
    <alternativeName>
        <fullName evidence="7">tRNA(m1A58)-methyltransferase subunit TRM61</fullName>
    </alternativeName>
</protein>
<dbReference type="GO" id="GO:0031515">
    <property type="term" value="C:tRNA (m1A) methyltransferase complex"/>
    <property type="evidence" value="ECO:0007669"/>
    <property type="project" value="InterPro"/>
</dbReference>
<dbReference type="Gene3D" id="3.40.50.150">
    <property type="entry name" value="Vaccinia Virus protein VP39"/>
    <property type="match status" value="1"/>
</dbReference>
<dbReference type="VEuPathDB" id="MicrosporidiaDB:NEQG_01273"/>
<dbReference type="InterPro" id="IPR014816">
    <property type="entry name" value="tRNA_MeTrfase_Gcd14"/>
</dbReference>
<feature type="domain" description="tRNA (adenine(58)-N(1))-methyltransferase catalytic subunit TRM61 C-terminal" evidence="8">
    <location>
        <begin position="4"/>
        <end position="124"/>
    </location>
</feature>
<sequence>MALPNNSRVIESGTGTLGLTYALSNYFMHGVIDTVECNNERFTAAQSDIITAGMVNVRVHHSTIEEYISTVVHKKEKVSGIFLDVPEPESVLPGAASILHSGGKISCFIPCIEQVQRVIQKAESISNLCVERVFENVEVSHKPALIQNNTETIYGTTPCSIIRGHTGYILIIRMIQ</sequence>
<dbReference type="PANTHER" id="PTHR12133:SF1">
    <property type="entry name" value="TRNA (ADENINE(58)-N(1))-METHYLTRANSFERASE, MITOCHONDRIAL"/>
    <property type="match status" value="1"/>
</dbReference>
<dbReference type="OrthoDB" id="1925287at2759"/>
<evidence type="ECO:0000256" key="1">
    <source>
        <dbReference type="ARBA" id="ARBA00012796"/>
    </source>
</evidence>
<evidence type="ECO:0000256" key="2">
    <source>
        <dbReference type="ARBA" id="ARBA00015963"/>
    </source>
</evidence>
<evidence type="ECO:0000256" key="7">
    <source>
        <dbReference type="ARBA" id="ARBA00033309"/>
    </source>
</evidence>
<dbReference type="Proteomes" id="UP000002872">
    <property type="component" value="Unassembled WGS sequence"/>
</dbReference>
<gene>
    <name evidence="9" type="ORF">NEQG_01273</name>
</gene>
<dbReference type="InterPro" id="IPR029063">
    <property type="entry name" value="SAM-dependent_MTases_sf"/>
</dbReference>
<dbReference type="InParanoid" id="I3EH86"/>
<keyword evidence="4" id="KW-0808">Transferase</keyword>
<keyword evidence="3" id="KW-0489">Methyltransferase</keyword>
<evidence type="ECO:0000313" key="9">
    <source>
        <dbReference type="EMBL" id="EIJ88583.1"/>
    </source>
</evidence>
<dbReference type="EC" id="2.1.1.220" evidence="1"/>
<accession>I3EH86</accession>
<name>I3EH86_NEMP3</name>
<dbReference type="Pfam" id="PF08704">
    <property type="entry name" value="GCD14"/>
    <property type="match status" value="1"/>
</dbReference>
<evidence type="ECO:0000256" key="3">
    <source>
        <dbReference type="ARBA" id="ARBA00022603"/>
    </source>
</evidence>
<dbReference type="STRING" id="935791.I3EH86"/>
<keyword evidence="5" id="KW-0949">S-adenosyl-L-methionine</keyword>
<dbReference type="GO" id="GO:0030488">
    <property type="term" value="P:tRNA methylation"/>
    <property type="evidence" value="ECO:0007669"/>
    <property type="project" value="InterPro"/>
</dbReference>
<dbReference type="PANTHER" id="PTHR12133">
    <property type="entry name" value="TRNA (ADENINE(58)-N(1))-METHYLTRANSFERASE"/>
    <property type="match status" value="1"/>
</dbReference>
<dbReference type="HOGENOM" id="CLU_025402_5_0_1"/>
<evidence type="ECO:0000313" key="10">
    <source>
        <dbReference type="Proteomes" id="UP000002872"/>
    </source>
</evidence>
<dbReference type="PROSITE" id="PS51620">
    <property type="entry name" value="SAM_TRM61"/>
    <property type="match status" value="1"/>
</dbReference>
<proteinExistence type="predicted"/>
<evidence type="ECO:0000256" key="6">
    <source>
        <dbReference type="ARBA" id="ARBA00022694"/>
    </source>
</evidence>
<dbReference type="EMBL" id="GL870878">
    <property type="protein sequence ID" value="EIJ88583.1"/>
    <property type="molecule type" value="Genomic_DNA"/>
</dbReference>
<organism evidence="9 10">
    <name type="scientific">Nematocida parisii (strain ERTm3)</name>
    <name type="common">Nematode killer fungus</name>
    <dbReference type="NCBI Taxonomy" id="935791"/>
    <lineage>
        <taxon>Eukaryota</taxon>
        <taxon>Fungi</taxon>
        <taxon>Fungi incertae sedis</taxon>
        <taxon>Microsporidia</taxon>
        <taxon>Nematocida</taxon>
    </lineage>
</organism>